<dbReference type="eggNOG" id="COG1396">
    <property type="taxonomic scope" value="Bacteria"/>
</dbReference>
<dbReference type="InterPro" id="IPR011990">
    <property type="entry name" value="TPR-like_helical_dom_sf"/>
</dbReference>
<dbReference type="PROSITE" id="PS50005">
    <property type="entry name" value="TPR"/>
    <property type="match status" value="1"/>
</dbReference>
<feature type="repeat" description="TPR" evidence="1">
    <location>
        <begin position="261"/>
        <end position="294"/>
    </location>
</feature>
<dbReference type="Gene3D" id="1.10.260.40">
    <property type="entry name" value="lambda repressor-like DNA-binding domains"/>
    <property type="match status" value="1"/>
</dbReference>
<evidence type="ECO:0000256" key="1">
    <source>
        <dbReference type="PROSITE-ProRule" id="PRU00339"/>
    </source>
</evidence>
<dbReference type="Pfam" id="PF01381">
    <property type="entry name" value="HTH_3"/>
    <property type="match status" value="1"/>
</dbReference>
<accession>A0A169FPU7</accession>
<organism evidence="3 4">
    <name type="scientific">Cytobacillus oceanisediminis 2691</name>
    <dbReference type="NCBI Taxonomy" id="1196031"/>
    <lineage>
        <taxon>Bacteria</taxon>
        <taxon>Bacillati</taxon>
        <taxon>Bacillota</taxon>
        <taxon>Bacilli</taxon>
        <taxon>Bacillales</taxon>
        <taxon>Bacillaceae</taxon>
        <taxon>Cytobacillus</taxon>
    </lineage>
</organism>
<sequence length="414" mass="49292">MKEGLIIKYYRERAGLTQTQLGEGICSVTHISKIERGHSQYSSEVTNLICKRLNIDLIKELQKFNMLETKLHEWLEAMVKQQKEDIELIKEELAQNPYLHFSETKYFHSILLARYHLMQGEQEKGKSLLDSCQKAWVTLDRFERNLLEHTWSIYFLNLHNCKEAIAHLKNINPKEYNNHEYYFHLATSSHLMNDRVKAYHYGTLALSYFRETNNFKRILDTETVLLIQMGTYDLCQFEETVKQYHTLIKSCRAHKEEAREMNLWHNLAVEYFAKGFYSEASEVYKKLLEQSEVNPNPPLKLSAIRGYVHSCLNLDHYKKQNLRFLLDDGHRLAEQFQNKTYQYVFYMLDILLEDKDINDYYLFLENTFLPHLHELGNSTLISLYEKELFHYYRTSSQHEKASALAAKYFEPHVH</sequence>
<dbReference type="InterPro" id="IPR001387">
    <property type="entry name" value="Cro/C1-type_HTH"/>
</dbReference>
<dbReference type="InterPro" id="IPR019734">
    <property type="entry name" value="TPR_rpt"/>
</dbReference>
<dbReference type="CDD" id="cd00093">
    <property type="entry name" value="HTH_XRE"/>
    <property type="match status" value="1"/>
</dbReference>
<evidence type="ECO:0000313" key="4">
    <source>
        <dbReference type="Proteomes" id="UP000077856"/>
    </source>
</evidence>
<dbReference type="SMART" id="SM00530">
    <property type="entry name" value="HTH_XRE"/>
    <property type="match status" value="1"/>
</dbReference>
<dbReference type="PROSITE" id="PS50943">
    <property type="entry name" value="HTH_CROC1"/>
    <property type="match status" value="1"/>
</dbReference>
<dbReference type="RefSeq" id="WP_009334346.1">
    <property type="nucleotide sequence ID" value="NZ_CP015506.1"/>
</dbReference>
<dbReference type="SUPFAM" id="SSF48452">
    <property type="entry name" value="TPR-like"/>
    <property type="match status" value="1"/>
</dbReference>
<dbReference type="KEGG" id="bon:A361_14000"/>
<evidence type="ECO:0000313" key="3">
    <source>
        <dbReference type="EMBL" id="AND40215.1"/>
    </source>
</evidence>
<dbReference type="SUPFAM" id="SSF47413">
    <property type="entry name" value="lambda repressor-like DNA-binding domains"/>
    <property type="match status" value="1"/>
</dbReference>
<dbReference type="EMBL" id="CP015506">
    <property type="protein sequence ID" value="AND40215.1"/>
    <property type="molecule type" value="Genomic_DNA"/>
</dbReference>
<dbReference type="GO" id="GO:0003677">
    <property type="term" value="F:DNA binding"/>
    <property type="evidence" value="ECO:0007669"/>
    <property type="project" value="InterPro"/>
</dbReference>
<dbReference type="STRING" id="1196031.A361_14000"/>
<name>A0A169FPU7_9BACI</name>
<dbReference type="Proteomes" id="UP000077856">
    <property type="component" value="Chromosome"/>
</dbReference>
<protein>
    <recommendedName>
        <fullName evidence="2">HTH cro/C1-type domain-containing protein</fullName>
    </recommendedName>
</protein>
<keyword evidence="1" id="KW-0802">TPR repeat</keyword>
<evidence type="ECO:0000259" key="2">
    <source>
        <dbReference type="PROSITE" id="PS50943"/>
    </source>
</evidence>
<reference evidence="3 4" key="1">
    <citation type="submission" date="2016-04" db="EMBL/GenBank/DDBJ databases">
        <title>Complete genome sequence of Bacillus oceanisediminis strain 2691.</title>
        <authorList>
            <person name="Jeong H."/>
            <person name="Kim H.J."/>
            <person name="Lee D.-W."/>
        </authorList>
    </citation>
    <scope>NUCLEOTIDE SEQUENCE [LARGE SCALE GENOMIC DNA]</scope>
    <source>
        <strain evidence="3 4">2691</strain>
    </source>
</reference>
<dbReference type="AlphaFoldDB" id="A0A169FPU7"/>
<dbReference type="InterPro" id="IPR010982">
    <property type="entry name" value="Lambda_DNA-bd_dom_sf"/>
</dbReference>
<dbReference type="Gene3D" id="1.25.40.10">
    <property type="entry name" value="Tetratricopeptide repeat domain"/>
    <property type="match status" value="1"/>
</dbReference>
<dbReference type="Gene3D" id="1.25.40.1000">
    <property type="match status" value="1"/>
</dbReference>
<proteinExistence type="predicted"/>
<feature type="domain" description="HTH cro/C1-type" evidence="2">
    <location>
        <begin position="7"/>
        <end position="64"/>
    </location>
</feature>
<gene>
    <name evidence="3" type="ORF">A361_14000</name>
</gene>